<keyword evidence="6 12" id="KW-0028">Amino-acid biosynthesis</keyword>
<dbReference type="PANTHER" id="PTHR12128">
    <property type="entry name" value="DIHYDRODIPICOLINATE SYNTHASE"/>
    <property type="match status" value="1"/>
</dbReference>
<dbReference type="InterPro" id="IPR013785">
    <property type="entry name" value="Aldolase_TIM"/>
</dbReference>
<reference evidence="16" key="1">
    <citation type="submission" date="2021-06" db="EMBL/GenBank/DDBJ databases">
        <title>50 bacteria genomes isolated from Dapeng, Shenzhen, China.</title>
        <authorList>
            <person name="Zheng W."/>
            <person name="Yu S."/>
            <person name="Huang Y."/>
        </authorList>
    </citation>
    <scope>NUCLEOTIDE SEQUENCE</scope>
    <source>
        <strain evidence="16">DP4N28-2</strain>
    </source>
</reference>
<evidence type="ECO:0000256" key="15">
    <source>
        <dbReference type="PIRSR" id="PIRSR001365-2"/>
    </source>
</evidence>
<evidence type="ECO:0000256" key="1">
    <source>
        <dbReference type="ARBA" id="ARBA00003294"/>
    </source>
</evidence>
<dbReference type="Proteomes" id="UP000824927">
    <property type="component" value="Unassembled WGS sequence"/>
</dbReference>
<comment type="catalytic activity">
    <reaction evidence="11 12">
        <text>L-aspartate 4-semialdehyde + pyruvate = (2S,4S)-4-hydroxy-2,3,4,5-tetrahydrodipicolinate + H2O + H(+)</text>
        <dbReference type="Rhea" id="RHEA:34171"/>
        <dbReference type="ChEBI" id="CHEBI:15361"/>
        <dbReference type="ChEBI" id="CHEBI:15377"/>
        <dbReference type="ChEBI" id="CHEBI:15378"/>
        <dbReference type="ChEBI" id="CHEBI:67139"/>
        <dbReference type="ChEBI" id="CHEBI:537519"/>
        <dbReference type="EC" id="4.3.3.7"/>
    </reaction>
</comment>
<evidence type="ECO:0000256" key="10">
    <source>
        <dbReference type="ARBA" id="ARBA00023270"/>
    </source>
</evidence>
<organism evidence="16 17">
    <name type="scientific">Qipengyuania aquimaris</name>
    <dbReference type="NCBI Taxonomy" id="255984"/>
    <lineage>
        <taxon>Bacteria</taxon>
        <taxon>Pseudomonadati</taxon>
        <taxon>Pseudomonadota</taxon>
        <taxon>Alphaproteobacteria</taxon>
        <taxon>Sphingomonadales</taxon>
        <taxon>Erythrobacteraceae</taxon>
        <taxon>Qipengyuania</taxon>
    </lineage>
</organism>
<dbReference type="GO" id="GO:0005829">
    <property type="term" value="C:cytosol"/>
    <property type="evidence" value="ECO:0007669"/>
    <property type="project" value="TreeGrafter"/>
</dbReference>
<dbReference type="Pfam" id="PF00701">
    <property type="entry name" value="DHDPS"/>
    <property type="match status" value="1"/>
</dbReference>
<comment type="function">
    <text evidence="1 12">Catalyzes the condensation of (S)-aspartate-beta-semialdehyde [(S)-ASA] and pyruvate to 4-hydroxy-tetrahydrodipicolinate (HTPA).</text>
</comment>
<evidence type="ECO:0000313" key="16">
    <source>
        <dbReference type="EMBL" id="MBY6217917.1"/>
    </source>
</evidence>
<dbReference type="InterPro" id="IPR002220">
    <property type="entry name" value="DapA-like"/>
</dbReference>
<dbReference type="AlphaFoldDB" id="A0A9Q3S0W6"/>
<dbReference type="SUPFAM" id="SSF51569">
    <property type="entry name" value="Aldolase"/>
    <property type="match status" value="1"/>
</dbReference>
<evidence type="ECO:0000256" key="4">
    <source>
        <dbReference type="ARBA" id="ARBA00012086"/>
    </source>
</evidence>
<evidence type="ECO:0000256" key="3">
    <source>
        <dbReference type="ARBA" id="ARBA00007592"/>
    </source>
</evidence>
<keyword evidence="10 12" id="KW-0704">Schiff base</keyword>
<dbReference type="CDD" id="cd00950">
    <property type="entry name" value="DHDPS"/>
    <property type="match status" value="1"/>
</dbReference>
<dbReference type="GO" id="GO:0019877">
    <property type="term" value="P:diaminopimelate biosynthetic process"/>
    <property type="evidence" value="ECO:0007669"/>
    <property type="project" value="UniProtKB-UniRule"/>
</dbReference>
<evidence type="ECO:0000256" key="11">
    <source>
        <dbReference type="ARBA" id="ARBA00047836"/>
    </source>
</evidence>
<evidence type="ECO:0000256" key="2">
    <source>
        <dbReference type="ARBA" id="ARBA00005120"/>
    </source>
</evidence>
<dbReference type="Gene3D" id="3.20.20.70">
    <property type="entry name" value="Aldolase class I"/>
    <property type="match status" value="1"/>
</dbReference>
<evidence type="ECO:0000256" key="13">
    <source>
        <dbReference type="PIRNR" id="PIRNR001365"/>
    </source>
</evidence>
<dbReference type="EMBL" id="JAHVKP010000001">
    <property type="protein sequence ID" value="MBY6217917.1"/>
    <property type="molecule type" value="Genomic_DNA"/>
</dbReference>
<evidence type="ECO:0000256" key="5">
    <source>
        <dbReference type="ARBA" id="ARBA00022490"/>
    </source>
</evidence>
<keyword evidence="5 12" id="KW-0963">Cytoplasm</keyword>
<dbReference type="GO" id="GO:0008840">
    <property type="term" value="F:4-hydroxy-tetrahydrodipicolinate synthase activity"/>
    <property type="evidence" value="ECO:0007669"/>
    <property type="project" value="UniProtKB-UniRule"/>
</dbReference>
<evidence type="ECO:0000256" key="7">
    <source>
        <dbReference type="ARBA" id="ARBA00022915"/>
    </source>
</evidence>
<dbReference type="PIRSF" id="PIRSF001365">
    <property type="entry name" value="DHDPS"/>
    <property type="match status" value="1"/>
</dbReference>
<dbReference type="GO" id="GO:0009089">
    <property type="term" value="P:lysine biosynthetic process via diaminopimelate"/>
    <property type="evidence" value="ECO:0007669"/>
    <property type="project" value="UniProtKB-UniRule"/>
</dbReference>
<dbReference type="NCBIfam" id="TIGR00674">
    <property type="entry name" value="dapA"/>
    <property type="match status" value="1"/>
</dbReference>
<gene>
    <name evidence="12 16" type="primary">dapA</name>
    <name evidence="16" type="ORF">KUV31_06125</name>
</gene>
<dbReference type="HAMAP" id="MF_00418">
    <property type="entry name" value="DapA"/>
    <property type="match status" value="1"/>
</dbReference>
<dbReference type="PANTHER" id="PTHR12128:SF66">
    <property type="entry name" value="4-HYDROXY-2-OXOGLUTARATE ALDOLASE, MITOCHONDRIAL"/>
    <property type="match status" value="1"/>
</dbReference>
<protein>
    <recommendedName>
        <fullName evidence="4 12">4-hydroxy-tetrahydrodipicolinate synthase</fullName>
        <shortName evidence="12">HTPA synthase</shortName>
        <ecNumber evidence="4 12">4.3.3.7</ecNumber>
    </recommendedName>
</protein>
<evidence type="ECO:0000256" key="6">
    <source>
        <dbReference type="ARBA" id="ARBA00022605"/>
    </source>
</evidence>
<feature type="binding site" evidence="12 15">
    <location>
        <position position="44"/>
    </location>
    <ligand>
        <name>pyruvate</name>
        <dbReference type="ChEBI" id="CHEBI:15361"/>
    </ligand>
</feature>
<evidence type="ECO:0000313" key="17">
    <source>
        <dbReference type="Proteomes" id="UP000824927"/>
    </source>
</evidence>
<dbReference type="EC" id="4.3.3.7" evidence="4 12"/>
<feature type="active site" description="Proton donor/acceptor" evidence="12 14">
    <location>
        <position position="132"/>
    </location>
</feature>
<name>A0A9Q3S0W6_9SPHN</name>
<dbReference type="InterPro" id="IPR005263">
    <property type="entry name" value="DapA"/>
</dbReference>
<evidence type="ECO:0000256" key="8">
    <source>
        <dbReference type="ARBA" id="ARBA00023154"/>
    </source>
</evidence>
<sequence length="296" mass="31833">MFSGSIPALATPFRDGSFDESAFRKLVDWQIENGSKALVPCGTTGEASTISNAEHHRVIEVCIEQAAGRVPVIAGCGSNDTRNALLHMQFAKKAGAAAGLCVAPYYNRPSQAGLIAHFSYLAENSDLPIVLYNVPSRTVTDIEDETVVELVRKYPDRIVAIKDASGDLSRVADHRMGLDHDFCQLSGNDELWLPHSAAGGSGCISVTANVAPALCAEFHDAIAANDLVRARELNDRLFPLHYAMFSDASPAPVKYALSRVHDWFACDVRLPLCNASEASRKAVDEALVHAGILETA</sequence>
<dbReference type="PRINTS" id="PR00146">
    <property type="entry name" value="DHPICSNTHASE"/>
</dbReference>
<feature type="binding site" evidence="12 15">
    <location>
        <position position="204"/>
    </location>
    <ligand>
        <name>pyruvate</name>
        <dbReference type="ChEBI" id="CHEBI:15361"/>
    </ligand>
</feature>
<evidence type="ECO:0000256" key="14">
    <source>
        <dbReference type="PIRSR" id="PIRSR001365-1"/>
    </source>
</evidence>
<proteinExistence type="inferred from homology"/>
<comment type="pathway">
    <text evidence="2 12">Amino-acid biosynthesis; L-lysine biosynthesis via DAP pathway; (S)-tetrahydrodipicolinate from L-aspartate: step 3/4.</text>
</comment>
<feature type="active site" description="Schiff-base intermediate with substrate" evidence="12 14">
    <location>
        <position position="162"/>
    </location>
</feature>
<comment type="caution">
    <text evidence="12">Was originally thought to be a dihydrodipicolinate synthase (DHDPS), catalyzing the condensation of (S)-aspartate-beta-semialdehyde [(S)-ASA] and pyruvate to dihydrodipicolinate (DHDP). However, it was shown in E.coli that the product of the enzymatic reaction is not dihydrodipicolinate but in fact (4S)-4-hydroxy-2,3,4,5-tetrahydro-(2S)-dipicolinic acid (HTPA), and that the consecutive dehydration reaction leading to DHDP is not spontaneous but catalyzed by DapB.</text>
</comment>
<comment type="caution">
    <text evidence="16">The sequence shown here is derived from an EMBL/GenBank/DDBJ whole genome shotgun (WGS) entry which is preliminary data.</text>
</comment>
<feature type="site" description="Part of a proton relay during catalysis" evidence="12">
    <location>
        <position position="43"/>
    </location>
</feature>
<comment type="subcellular location">
    <subcellularLocation>
        <location evidence="12">Cytoplasm</location>
    </subcellularLocation>
</comment>
<dbReference type="SMART" id="SM01130">
    <property type="entry name" value="DHDPS"/>
    <property type="match status" value="1"/>
</dbReference>
<evidence type="ECO:0000256" key="9">
    <source>
        <dbReference type="ARBA" id="ARBA00023239"/>
    </source>
</evidence>
<feature type="site" description="Part of a proton relay during catalysis" evidence="12">
    <location>
        <position position="106"/>
    </location>
</feature>
<comment type="subunit">
    <text evidence="12">Homotetramer; dimer of dimers.</text>
</comment>
<keyword evidence="9 12" id="KW-0456">Lyase</keyword>
<evidence type="ECO:0000256" key="12">
    <source>
        <dbReference type="HAMAP-Rule" id="MF_00418"/>
    </source>
</evidence>
<dbReference type="RefSeq" id="WP_222404904.1">
    <property type="nucleotide sequence ID" value="NZ_JAHVKP010000001.1"/>
</dbReference>
<dbReference type="PROSITE" id="PS00665">
    <property type="entry name" value="DHDPS_1"/>
    <property type="match status" value="1"/>
</dbReference>
<dbReference type="InterPro" id="IPR020624">
    <property type="entry name" value="Schiff_base-form_aldolases_CS"/>
</dbReference>
<keyword evidence="8 12" id="KW-0457">Lysine biosynthesis</keyword>
<keyword evidence="7 12" id="KW-0220">Diaminopimelate biosynthesis</keyword>
<accession>A0A9Q3S0W6</accession>
<comment type="similarity">
    <text evidence="3 12 13">Belongs to the DapA family.</text>
</comment>